<reference evidence="3" key="1">
    <citation type="submission" date="2024-07" db="EMBL/GenBank/DDBJ databases">
        <title>Two chromosome-level genome assemblies of Korean endemic species Abeliophyllum distichum and Forsythia ovata (Oleaceae).</title>
        <authorList>
            <person name="Jang H."/>
        </authorList>
    </citation>
    <scope>NUCLEOTIDE SEQUENCE [LARGE SCALE GENOMIC DNA]</scope>
</reference>
<protein>
    <submittedName>
        <fullName evidence="2">Uncharacterized protein</fullName>
    </submittedName>
</protein>
<name>A0ABD1Q604_9LAMI</name>
<feature type="region of interest" description="Disordered" evidence="1">
    <location>
        <begin position="30"/>
        <end position="104"/>
    </location>
</feature>
<evidence type="ECO:0000256" key="1">
    <source>
        <dbReference type="SAM" id="MobiDB-lite"/>
    </source>
</evidence>
<organism evidence="2 3">
    <name type="scientific">Abeliophyllum distichum</name>
    <dbReference type="NCBI Taxonomy" id="126358"/>
    <lineage>
        <taxon>Eukaryota</taxon>
        <taxon>Viridiplantae</taxon>
        <taxon>Streptophyta</taxon>
        <taxon>Embryophyta</taxon>
        <taxon>Tracheophyta</taxon>
        <taxon>Spermatophyta</taxon>
        <taxon>Magnoliopsida</taxon>
        <taxon>eudicotyledons</taxon>
        <taxon>Gunneridae</taxon>
        <taxon>Pentapetalae</taxon>
        <taxon>asterids</taxon>
        <taxon>lamiids</taxon>
        <taxon>Lamiales</taxon>
        <taxon>Oleaceae</taxon>
        <taxon>Forsythieae</taxon>
        <taxon>Abeliophyllum</taxon>
    </lineage>
</organism>
<dbReference type="AlphaFoldDB" id="A0ABD1Q604"/>
<feature type="region of interest" description="Disordered" evidence="1">
    <location>
        <begin position="128"/>
        <end position="151"/>
    </location>
</feature>
<accession>A0ABD1Q604</accession>
<dbReference type="Proteomes" id="UP001604336">
    <property type="component" value="Unassembled WGS sequence"/>
</dbReference>
<proteinExistence type="predicted"/>
<keyword evidence="3" id="KW-1185">Reference proteome</keyword>
<comment type="caution">
    <text evidence="2">The sequence shown here is derived from an EMBL/GenBank/DDBJ whole genome shotgun (WGS) entry which is preliminary data.</text>
</comment>
<feature type="compositionally biased region" description="Polar residues" evidence="1">
    <location>
        <begin position="139"/>
        <end position="151"/>
    </location>
</feature>
<evidence type="ECO:0000313" key="3">
    <source>
        <dbReference type="Proteomes" id="UP001604336"/>
    </source>
</evidence>
<gene>
    <name evidence="2" type="ORF">Adt_39764</name>
</gene>
<evidence type="ECO:0000313" key="2">
    <source>
        <dbReference type="EMBL" id="KAL2471628.1"/>
    </source>
</evidence>
<feature type="compositionally biased region" description="Gly residues" evidence="1">
    <location>
        <begin position="71"/>
        <end position="81"/>
    </location>
</feature>
<dbReference type="EMBL" id="JBFOLK010000012">
    <property type="protein sequence ID" value="KAL2471628.1"/>
    <property type="molecule type" value="Genomic_DNA"/>
</dbReference>
<sequence length="151" mass="16120">MNSDLGLSSGPLQTHKVNFLGPKPVLMKKVGLPPKPTKLYSPSSAAPLGQMGGGDQTSQEPKSAVVRNLRHGGGGGLGLRRGGVQAEGRSRQAEFPTPPSQWVSHRRRIRGVQAAPCHRRCQVTFYMPEPGTGQEHRLQTNQTFSSGGSGE</sequence>